<evidence type="ECO:0000313" key="6">
    <source>
        <dbReference type="Proteomes" id="UP000004810"/>
    </source>
</evidence>
<dbReference type="GO" id="GO:0030388">
    <property type="term" value="P:fructose 1,6-bisphosphate metabolic process"/>
    <property type="evidence" value="ECO:0007669"/>
    <property type="project" value="TreeGrafter"/>
</dbReference>
<accession>J9EKP9</accession>
<sequence length="69" mass="7621">AISSAVRKAGIVRLTGLAGKQNIQGEDVKKLDIISNEYMINMLESSYTTCAMISEPLQESTNLLSWLFK</sequence>
<proteinExistence type="predicted"/>
<evidence type="ECO:0000313" key="5">
    <source>
        <dbReference type="EMBL" id="EJW77572.1"/>
    </source>
</evidence>
<dbReference type="GO" id="GO:0042132">
    <property type="term" value="F:fructose 1,6-bisphosphate 1-phosphatase activity"/>
    <property type="evidence" value="ECO:0007669"/>
    <property type="project" value="TreeGrafter"/>
</dbReference>
<dbReference type="SUPFAM" id="SSF56655">
    <property type="entry name" value="Carbohydrate phosphatase"/>
    <property type="match status" value="1"/>
</dbReference>
<dbReference type="GO" id="GO:0006002">
    <property type="term" value="P:fructose 6-phosphate metabolic process"/>
    <property type="evidence" value="ECO:0007669"/>
    <property type="project" value="TreeGrafter"/>
</dbReference>
<protein>
    <recommendedName>
        <fullName evidence="4">Fructose-1-6-bisphosphatase class I N-terminal domain-containing protein</fullName>
    </recommendedName>
</protein>
<name>J9EKP9_WUCBA</name>
<keyword evidence="2" id="KW-0460">Magnesium</keyword>
<dbReference type="EMBL" id="ADBV01007618">
    <property type="protein sequence ID" value="EJW77572.1"/>
    <property type="molecule type" value="Genomic_DNA"/>
</dbReference>
<dbReference type="GO" id="GO:0046872">
    <property type="term" value="F:metal ion binding"/>
    <property type="evidence" value="ECO:0007669"/>
    <property type="project" value="UniProtKB-KW"/>
</dbReference>
<keyword evidence="1" id="KW-0479">Metal-binding</keyword>
<feature type="non-terminal residue" evidence="5">
    <location>
        <position position="1"/>
    </location>
</feature>
<comment type="pathway">
    <text evidence="3">Carbohydrate biosynthesis.</text>
</comment>
<evidence type="ECO:0000256" key="3">
    <source>
        <dbReference type="ARBA" id="ARBA00024331"/>
    </source>
</evidence>
<dbReference type="InterPro" id="IPR000146">
    <property type="entry name" value="FBPase_class-1"/>
</dbReference>
<dbReference type="AlphaFoldDB" id="J9EKP9"/>
<organism evidence="5 6">
    <name type="scientific">Wuchereria bancrofti</name>
    <dbReference type="NCBI Taxonomy" id="6293"/>
    <lineage>
        <taxon>Eukaryota</taxon>
        <taxon>Metazoa</taxon>
        <taxon>Ecdysozoa</taxon>
        <taxon>Nematoda</taxon>
        <taxon>Chromadorea</taxon>
        <taxon>Rhabditida</taxon>
        <taxon>Spirurina</taxon>
        <taxon>Spiruromorpha</taxon>
        <taxon>Filarioidea</taxon>
        <taxon>Onchocercidae</taxon>
        <taxon>Wuchereria</taxon>
    </lineage>
</organism>
<evidence type="ECO:0000256" key="1">
    <source>
        <dbReference type="ARBA" id="ARBA00022723"/>
    </source>
</evidence>
<comment type="caution">
    <text evidence="5">The sequence shown here is derived from an EMBL/GenBank/DDBJ whole genome shotgun (WGS) entry which is preliminary data.</text>
</comment>
<dbReference type="GO" id="GO:0005829">
    <property type="term" value="C:cytosol"/>
    <property type="evidence" value="ECO:0007669"/>
    <property type="project" value="TreeGrafter"/>
</dbReference>
<dbReference type="GO" id="GO:0006094">
    <property type="term" value="P:gluconeogenesis"/>
    <property type="evidence" value="ECO:0007669"/>
    <property type="project" value="TreeGrafter"/>
</dbReference>
<dbReference type="GO" id="GO:0005986">
    <property type="term" value="P:sucrose biosynthetic process"/>
    <property type="evidence" value="ECO:0007669"/>
    <property type="project" value="TreeGrafter"/>
</dbReference>
<feature type="domain" description="Fructose-1-6-bisphosphatase class I N-terminal" evidence="4">
    <location>
        <begin position="2"/>
        <end position="59"/>
    </location>
</feature>
<reference evidence="6" key="1">
    <citation type="submission" date="2012-08" db="EMBL/GenBank/DDBJ databases">
        <title>The Genome Sequence of Wuchereria bancrofti.</title>
        <authorList>
            <person name="Nutman T.B."/>
            <person name="Fink D.L."/>
            <person name="Russ C."/>
            <person name="Young S."/>
            <person name="Zeng Q."/>
            <person name="Koehrsen M."/>
            <person name="Alvarado L."/>
            <person name="Berlin A."/>
            <person name="Chapman S.B."/>
            <person name="Chen Z."/>
            <person name="Freedman E."/>
            <person name="Gellesch M."/>
            <person name="Goldberg J."/>
            <person name="Griggs A."/>
            <person name="Gujja S."/>
            <person name="Heilman E.R."/>
            <person name="Heiman D."/>
            <person name="Hepburn T."/>
            <person name="Howarth C."/>
            <person name="Jen D."/>
            <person name="Larson L."/>
            <person name="Lewis B."/>
            <person name="Mehta T."/>
            <person name="Park D."/>
            <person name="Pearson M."/>
            <person name="Roberts A."/>
            <person name="Saif S."/>
            <person name="Shea T."/>
            <person name="Shenoy N."/>
            <person name="Sisk P."/>
            <person name="Stolte C."/>
            <person name="Sykes S."/>
            <person name="Walk T."/>
            <person name="White J."/>
            <person name="Yandava C."/>
            <person name="Haas B."/>
            <person name="Henn M.R."/>
            <person name="Nusbaum C."/>
            <person name="Birren B."/>
        </authorList>
    </citation>
    <scope>NUCLEOTIDE SEQUENCE [LARGE SCALE GENOMIC DNA]</scope>
    <source>
        <strain evidence="6">NA</strain>
    </source>
</reference>
<dbReference type="Proteomes" id="UP000004810">
    <property type="component" value="Unassembled WGS sequence"/>
</dbReference>
<dbReference type="GO" id="GO:0006000">
    <property type="term" value="P:fructose metabolic process"/>
    <property type="evidence" value="ECO:0007669"/>
    <property type="project" value="TreeGrafter"/>
</dbReference>
<dbReference type="PANTHER" id="PTHR11556:SF1">
    <property type="entry name" value="FRUCTOSE-BISPHOSPHATASE"/>
    <property type="match status" value="1"/>
</dbReference>
<dbReference type="PANTHER" id="PTHR11556">
    <property type="entry name" value="FRUCTOSE-1,6-BISPHOSPHATASE-RELATED"/>
    <property type="match status" value="1"/>
</dbReference>
<evidence type="ECO:0000256" key="2">
    <source>
        <dbReference type="ARBA" id="ARBA00022842"/>
    </source>
</evidence>
<dbReference type="Gene3D" id="3.30.540.10">
    <property type="entry name" value="Fructose-1,6-Bisphosphatase, subunit A, domain 1"/>
    <property type="match status" value="1"/>
</dbReference>
<dbReference type="Pfam" id="PF00316">
    <property type="entry name" value="FBPase"/>
    <property type="match status" value="1"/>
</dbReference>
<dbReference type="InterPro" id="IPR033391">
    <property type="entry name" value="FBPase_N"/>
</dbReference>
<evidence type="ECO:0000259" key="4">
    <source>
        <dbReference type="Pfam" id="PF00316"/>
    </source>
</evidence>
<gene>
    <name evidence="5" type="ORF">WUBG_11523</name>
</gene>